<gene>
    <name evidence="3" type="ORF">E2I14_17895</name>
</gene>
<feature type="region of interest" description="Disordered" evidence="1">
    <location>
        <begin position="48"/>
        <end position="71"/>
    </location>
</feature>
<keyword evidence="2" id="KW-0732">Signal</keyword>
<feature type="compositionally biased region" description="Polar residues" evidence="1">
    <location>
        <begin position="103"/>
        <end position="113"/>
    </location>
</feature>
<evidence type="ECO:0000313" key="4">
    <source>
        <dbReference type="Proteomes" id="UP000294829"/>
    </source>
</evidence>
<feature type="chain" id="PRO_5020214916" evidence="2">
    <location>
        <begin position="20"/>
        <end position="161"/>
    </location>
</feature>
<dbReference type="EMBL" id="SMYL01000015">
    <property type="protein sequence ID" value="TDK60658.1"/>
    <property type="molecule type" value="Genomic_DNA"/>
</dbReference>
<accession>A0A4R5VQ12</accession>
<dbReference type="Proteomes" id="UP000294829">
    <property type="component" value="Unassembled WGS sequence"/>
</dbReference>
<name>A0A4R5VQ12_9BURK</name>
<comment type="caution">
    <text evidence="3">The sequence shown here is derived from an EMBL/GenBank/DDBJ whole genome shotgun (WGS) entry which is preliminary data.</text>
</comment>
<proteinExistence type="predicted"/>
<dbReference type="AlphaFoldDB" id="A0A4R5VQ12"/>
<evidence type="ECO:0000313" key="3">
    <source>
        <dbReference type="EMBL" id="TDK60658.1"/>
    </source>
</evidence>
<reference evidence="3 4" key="1">
    <citation type="submission" date="2019-03" db="EMBL/GenBank/DDBJ databases">
        <title>Sapientia aquatica gen. nov., sp. nov., isolated from a crater lake.</title>
        <authorList>
            <person name="Felfoldi T."/>
            <person name="Szabo A."/>
            <person name="Toth E."/>
            <person name="Schumann P."/>
            <person name="Keki Z."/>
            <person name="Marialigeti K."/>
            <person name="Mathe I."/>
        </authorList>
    </citation>
    <scope>NUCLEOTIDE SEQUENCE [LARGE SCALE GENOMIC DNA]</scope>
    <source>
        <strain evidence="3 4">SA-152</strain>
    </source>
</reference>
<organism evidence="3 4">
    <name type="scientific">Sapientia aquatica</name>
    <dbReference type="NCBI Taxonomy" id="1549640"/>
    <lineage>
        <taxon>Bacteria</taxon>
        <taxon>Pseudomonadati</taxon>
        <taxon>Pseudomonadota</taxon>
        <taxon>Betaproteobacteria</taxon>
        <taxon>Burkholderiales</taxon>
        <taxon>Oxalobacteraceae</taxon>
        <taxon>Sapientia</taxon>
    </lineage>
</organism>
<sequence>MQKIVLIVLAATLPVFSWAGDLADSKNMVITSPACAKEQLVCVQEKKVEQQSSAEKSPKKPAEKDAIATELEPEPLNLELSKKALRELLGPPSQVGSQHRAFPNSSTESGNTLSFKADKLGQNIARAARVDCRTKYVSPTPSLLLLIPLLYETVTDTGCKW</sequence>
<dbReference type="RefSeq" id="WP_133331075.1">
    <property type="nucleotide sequence ID" value="NZ_SMYL01000015.1"/>
</dbReference>
<protein>
    <submittedName>
        <fullName evidence="3">Uncharacterized protein</fullName>
    </submittedName>
</protein>
<keyword evidence="4" id="KW-1185">Reference proteome</keyword>
<evidence type="ECO:0000256" key="2">
    <source>
        <dbReference type="SAM" id="SignalP"/>
    </source>
</evidence>
<feature type="signal peptide" evidence="2">
    <location>
        <begin position="1"/>
        <end position="19"/>
    </location>
</feature>
<feature type="compositionally biased region" description="Basic and acidic residues" evidence="1">
    <location>
        <begin position="56"/>
        <end position="67"/>
    </location>
</feature>
<evidence type="ECO:0000256" key="1">
    <source>
        <dbReference type="SAM" id="MobiDB-lite"/>
    </source>
</evidence>
<feature type="region of interest" description="Disordered" evidence="1">
    <location>
        <begin position="91"/>
        <end position="113"/>
    </location>
</feature>